<reference evidence="1" key="1">
    <citation type="journal article" date="2011" name="Environ. Microbiol.">
        <title>Time-series analyses of Monterey Bay coastal microbial picoplankton using a 'genome proxy' microarray.</title>
        <authorList>
            <person name="Rich V.I."/>
            <person name="Pham V.D."/>
            <person name="Eppley J."/>
            <person name="Shi Y."/>
            <person name="DeLong E.F."/>
        </authorList>
    </citation>
    <scope>NUCLEOTIDE SEQUENCE</scope>
</reference>
<organism evidence="1">
    <name type="scientific">uncultured alpha proteobacterium HF0130_06E21</name>
    <dbReference type="NCBI Taxonomy" id="710808"/>
    <lineage>
        <taxon>Bacteria</taxon>
        <taxon>Pseudomonadati</taxon>
        <taxon>Pseudomonadota</taxon>
        <taxon>Alphaproteobacteria</taxon>
        <taxon>environmental samples</taxon>
    </lineage>
</organism>
<dbReference type="AlphaFoldDB" id="E0XT17"/>
<dbReference type="EMBL" id="GU474868">
    <property type="protein sequence ID" value="ADI17558.1"/>
    <property type="molecule type" value="Genomic_DNA"/>
</dbReference>
<accession>E0XT17</accession>
<proteinExistence type="predicted"/>
<sequence>MTACKRNLDHGGSFTHVGNNQLCMTTRDVIDAGWSSLVAR</sequence>
<protein>
    <submittedName>
        <fullName evidence="1">Uncharacterized protein</fullName>
    </submittedName>
</protein>
<name>E0XT17_9PROT</name>
<evidence type="ECO:0000313" key="1">
    <source>
        <dbReference type="EMBL" id="ADI17558.1"/>
    </source>
</evidence>